<dbReference type="SUPFAM" id="SSF82171">
    <property type="entry name" value="DPP6 N-terminal domain-like"/>
    <property type="match status" value="2"/>
</dbReference>
<dbReference type="InterPro" id="IPR011044">
    <property type="entry name" value="Quino_amine_DH_bsu"/>
</dbReference>
<name>A0ABW6UDR7_9ACTN</name>
<evidence type="ECO:0000313" key="4">
    <source>
        <dbReference type="EMBL" id="MFF4521571.1"/>
    </source>
</evidence>
<dbReference type="EMBL" id="JBIAWJ010000003">
    <property type="protein sequence ID" value="MFF4521571.1"/>
    <property type="molecule type" value="Genomic_DNA"/>
</dbReference>
<evidence type="ECO:0000313" key="5">
    <source>
        <dbReference type="Proteomes" id="UP001602058"/>
    </source>
</evidence>
<comment type="similarity">
    <text evidence="1">Belongs to the TolB family.</text>
</comment>
<dbReference type="Pfam" id="PF07676">
    <property type="entry name" value="PD40"/>
    <property type="match status" value="7"/>
</dbReference>
<comment type="caution">
    <text evidence="4">The sequence shown here is derived from an EMBL/GenBank/DDBJ whole genome shotgun (WGS) entry which is preliminary data.</text>
</comment>
<dbReference type="SUPFAM" id="SSF50969">
    <property type="entry name" value="YVTN repeat-like/Quinoprotein amine dehydrogenase"/>
    <property type="match status" value="1"/>
</dbReference>
<feature type="region of interest" description="Disordered" evidence="2">
    <location>
        <begin position="488"/>
        <end position="509"/>
    </location>
</feature>
<reference evidence="4 5" key="1">
    <citation type="submission" date="2024-10" db="EMBL/GenBank/DDBJ databases">
        <title>The Natural Products Discovery Center: Release of the First 8490 Sequenced Strains for Exploring Actinobacteria Biosynthetic Diversity.</title>
        <authorList>
            <person name="Kalkreuter E."/>
            <person name="Kautsar S.A."/>
            <person name="Yang D."/>
            <person name="Bader C.D."/>
            <person name="Teijaro C.N."/>
            <person name="Fluegel L."/>
            <person name="Davis C.M."/>
            <person name="Simpson J.R."/>
            <person name="Lauterbach L."/>
            <person name="Steele A.D."/>
            <person name="Gui C."/>
            <person name="Meng S."/>
            <person name="Li G."/>
            <person name="Viehrig K."/>
            <person name="Ye F."/>
            <person name="Su P."/>
            <person name="Kiefer A.F."/>
            <person name="Nichols A."/>
            <person name="Cepeda A.J."/>
            <person name="Yan W."/>
            <person name="Fan B."/>
            <person name="Jiang Y."/>
            <person name="Adhikari A."/>
            <person name="Zheng C.-J."/>
            <person name="Schuster L."/>
            <person name="Cowan T.M."/>
            <person name="Smanski M.J."/>
            <person name="Chevrette M.G."/>
            <person name="De Carvalho L.P.S."/>
            <person name="Shen B."/>
        </authorList>
    </citation>
    <scope>NUCLEOTIDE SEQUENCE [LARGE SCALE GENOMIC DNA]</scope>
    <source>
        <strain evidence="4 5">NPDC001390</strain>
    </source>
</reference>
<protein>
    <submittedName>
        <fullName evidence="4">Amidohydrolase family protein</fullName>
    </submittedName>
</protein>
<feature type="domain" description="Amidohydrolase-related" evidence="3">
    <location>
        <begin position="632"/>
        <end position="946"/>
    </location>
</feature>
<dbReference type="SUPFAM" id="SSF51556">
    <property type="entry name" value="Metallo-dependent hydrolases"/>
    <property type="match status" value="1"/>
</dbReference>
<dbReference type="InterPro" id="IPR006680">
    <property type="entry name" value="Amidohydro-rel"/>
</dbReference>
<proteinExistence type="inferred from homology"/>
<sequence>MTNASAALSPDGKTIAFDLVNLLWTVPASGGDATRLTGIEQEATEPDFSPDGRRIVFVSFVDGAFHLWLINTDGTGLRRLTTGSADHREPRFSPDGTRIACAVETGGRYAIHVLDLDSGKSEVWTEGKAQEAQPVWSPDGSAIAFTSGTGSAPRAIDMVDASGKRSTLATVSEGFVAGPSFSPDGRRLAYAHLTSTGTALVVDGKAVTDEGEDVFPFPARWVSKDELLYTADGKIRRRAIGGSGGAAKDIEFTARVTVPRVEERPAARDFDSTAARQVKGIVSPALSPDGTRVAFAALGDLWIMPRGAAPKAVVSDGHYNTSPDWSPDGDTLVYSSDRTGAAELWLYEVKSGTSRQLTALGGSAGTPAFSPDGSTIAFVGDSGTIHTVDVATGDLRKVVGPLNGPGRPSFSADGKRISASVLVPVTPRFREGHNQILTVDLDTGSAHYSEPVPGASLSNRIDGGPVYSPDGRQIAYVVGGTLRVSAVDASGRPTGESREINGETADAPTWSGDSRSLLYLSDGRLRLADAAGGRARTVPMKLTWRQAKPSGRTVIQAGAVWDGTGSRLRRDVDIIIDGNRIVEVAPRGTGRTRTGDRIVDARHLTAMPGLIAVHEHGPWERNATGRLWLSYGITAVRSPGTAHYHAVEAKEAVDAGRRSGPRVFAAGDLIDGSRVYYSSGRPVTSGAELRRELNKTQALGHDLVKTYVRLPYALQREAIEGAHRLGLRATSHYLFGLLALGGDSVEHIGGTSRYGRRQKETHLGHTYQDVTGSLTGSGMPLVPTLGLSGLGLPAVRAALYRHAEWAVGDPRLTALMSSAEYEEFADGVEAALAKEPVAELAFVERHVETIRRVLDGGGRVAIGTDSPLVPPAVYYHLNLQAMVRYGVSPRDALHSATVEGARVLGLSSDLGTVEPGKLADLALVEGNPLEDIAAAAAVRQVVTGGTVHRVDDLVTGSAKSRASADSGARVAAAPVVRNAVLPDVPQKPASDRYWWHREEHASHSCC</sequence>
<dbReference type="InterPro" id="IPR011042">
    <property type="entry name" value="6-blade_b-propeller_TolB-like"/>
</dbReference>
<organism evidence="4 5">
    <name type="scientific">Streptomyces bluensis</name>
    <dbReference type="NCBI Taxonomy" id="33897"/>
    <lineage>
        <taxon>Bacteria</taxon>
        <taxon>Bacillati</taxon>
        <taxon>Actinomycetota</taxon>
        <taxon>Actinomycetes</taxon>
        <taxon>Kitasatosporales</taxon>
        <taxon>Streptomycetaceae</taxon>
        <taxon>Streptomyces</taxon>
    </lineage>
</organism>
<dbReference type="SUPFAM" id="SSF51338">
    <property type="entry name" value="Composite domain of metallo-dependent hydrolases"/>
    <property type="match status" value="1"/>
</dbReference>
<accession>A0ABW6UDR7</accession>
<dbReference type="Gene3D" id="3.20.20.140">
    <property type="entry name" value="Metal-dependent hydrolases"/>
    <property type="match status" value="2"/>
</dbReference>
<keyword evidence="5" id="KW-1185">Reference proteome</keyword>
<evidence type="ECO:0000256" key="1">
    <source>
        <dbReference type="ARBA" id="ARBA00009820"/>
    </source>
</evidence>
<dbReference type="Gene3D" id="2.120.10.30">
    <property type="entry name" value="TolB, C-terminal domain"/>
    <property type="match status" value="3"/>
</dbReference>
<dbReference type="RefSeq" id="WP_387884963.1">
    <property type="nucleotide sequence ID" value="NZ_JBIAWJ010000003.1"/>
</dbReference>
<dbReference type="Proteomes" id="UP001602058">
    <property type="component" value="Unassembled WGS sequence"/>
</dbReference>
<dbReference type="InterPro" id="IPR032466">
    <property type="entry name" value="Metal_Hydrolase"/>
</dbReference>
<gene>
    <name evidence="4" type="ORF">ACFY1D_09000</name>
</gene>
<dbReference type="Pfam" id="PF01979">
    <property type="entry name" value="Amidohydro_1"/>
    <property type="match status" value="1"/>
</dbReference>
<dbReference type="InterPro" id="IPR011059">
    <property type="entry name" value="Metal-dep_hydrolase_composite"/>
</dbReference>
<dbReference type="PANTHER" id="PTHR36842">
    <property type="entry name" value="PROTEIN TOLB HOMOLOG"/>
    <property type="match status" value="1"/>
</dbReference>
<dbReference type="InterPro" id="IPR011659">
    <property type="entry name" value="WD40"/>
</dbReference>
<evidence type="ECO:0000256" key="2">
    <source>
        <dbReference type="SAM" id="MobiDB-lite"/>
    </source>
</evidence>
<dbReference type="Gene3D" id="2.30.40.10">
    <property type="entry name" value="Urease, subunit C, domain 1"/>
    <property type="match status" value="2"/>
</dbReference>
<evidence type="ECO:0000259" key="3">
    <source>
        <dbReference type="Pfam" id="PF01979"/>
    </source>
</evidence>
<dbReference type="PANTHER" id="PTHR36842:SF1">
    <property type="entry name" value="PROTEIN TOLB"/>
    <property type="match status" value="1"/>
</dbReference>